<dbReference type="EMBL" id="JACOQH010000001">
    <property type="protein sequence ID" value="MBC5752623.1"/>
    <property type="molecule type" value="Genomic_DNA"/>
</dbReference>
<evidence type="ECO:0000313" key="1">
    <source>
        <dbReference type="EMBL" id="MBC5752623.1"/>
    </source>
</evidence>
<dbReference type="RefSeq" id="WP_022515224.1">
    <property type="nucleotide sequence ID" value="NZ_JACOQH010000001.1"/>
</dbReference>
<sequence length="172" mass="20192">MLQKFYPGDYVDSTYVIDFDKLYAEGYRGLIFDIDNTLVPHGARADERAKKLFAHLKELGYTCCLLSNNKEPRVKMFNDDVQVNYIFKAGKPSVRNYKKAMEKMGTDEKNTLFVGDQIFTDVYGANRAGIRTILVKPIHPKEEIQIVLKRYLEKIVLFFYKRYVKKNQEERK</sequence>
<dbReference type="Proteomes" id="UP000621540">
    <property type="component" value="Unassembled WGS sequence"/>
</dbReference>
<dbReference type="InterPro" id="IPR010021">
    <property type="entry name" value="PGPP1/Gep4"/>
</dbReference>
<comment type="caution">
    <text evidence="1">The sequence shown here is derived from an EMBL/GenBank/DDBJ whole genome shotgun (WGS) entry which is preliminary data.</text>
</comment>
<gene>
    <name evidence="1" type="ORF">H8Z76_01045</name>
</gene>
<dbReference type="PANTHER" id="PTHR19288:SF25">
    <property type="entry name" value="PHOSPHATIDYLGLYCEROPHOSPHATASE GEP4, MITOCHONDRIAL"/>
    <property type="match status" value="1"/>
</dbReference>
<dbReference type="InterPro" id="IPR006549">
    <property type="entry name" value="HAD-SF_hydro_IIIA"/>
</dbReference>
<name>A0ABR7I6X6_9FIRM</name>
<dbReference type="InterPro" id="IPR023214">
    <property type="entry name" value="HAD_sf"/>
</dbReference>
<reference evidence="1 2" key="1">
    <citation type="submission" date="2020-08" db="EMBL/GenBank/DDBJ databases">
        <title>Genome public.</title>
        <authorList>
            <person name="Liu C."/>
            <person name="Sun Q."/>
        </authorList>
    </citation>
    <scope>NUCLEOTIDE SEQUENCE [LARGE SCALE GENOMIC DNA]</scope>
    <source>
        <strain evidence="1 2">BX0805</strain>
    </source>
</reference>
<dbReference type="PANTHER" id="PTHR19288">
    <property type="entry name" value="4-NITROPHENYLPHOSPHATASE-RELATED"/>
    <property type="match status" value="1"/>
</dbReference>
<evidence type="ECO:0000313" key="2">
    <source>
        <dbReference type="Proteomes" id="UP000621540"/>
    </source>
</evidence>
<dbReference type="NCBIfam" id="TIGR01662">
    <property type="entry name" value="HAD-SF-IIIA"/>
    <property type="match status" value="1"/>
</dbReference>
<dbReference type="InterPro" id="IPR036412">
    <property type="entry name" value="HAD-like_sf"/>
</dbReference>
<dbReference type="Gene3D" id="3.40.50.1000">
    <property type="entry name" value="HAD superfamily/HAD-like"/>
    <property type="match status" value="1"/>
</dbReference>
<proteinExistence type="predicted"/>
<dbReference type="Pfam" id="PF13242">
    <property type="entry name" value="Hydrolase_like"/>
    <property type="match status" value="1"/>
</dbReference>
<accession>A0ABR7I6X6</accession>
<dbReference type="InterPro" id="IPR006439">
    <property type="entry name" value="HAD-SF_hydro_IA"/>
</dbReference>
<dbReference type="SUPFAM" id="SSF56784">
    <property type="entry name" value="HAD-like"/>
    <property type="match status" value="1"/>
</dbReference>
<dbReference type="NCBIfam" id="TIGR01668">
    <property type="entry name" value="YqeG_hyp_ppase"/>
    <property type="match status" value="1"/>
</dbReference>
<protein>
    <submittedName>
        <fullName evidence="1">YqeG family HAD IIIA-type phosphatase</fullName>
    </submittedName>
</protein>
<organism evidence="1 2">
    <name type="scientific">Roseburia yibonii</name>
    <dbReference type="NCBI Taxonomy" id="2763063"/>
    <lineage>
        <taxon>Bacteria</taxon>
        <taxon>Bacillati</taxon>
        <taxon>Bacillota</taxon>
        <taxon>Clostridia</taxon>
        <taxon>Lachnospirales</taxon>
        <taxon>Lachnospiraceae</taxon>
        <taxon>Roseburia</taxon>
    </lineage>
</organism>
<dbReference type="CDD" id="cd16416">
    <property type="entry name" value="HAD_BsYqeG-like"/>
    <property type="match status" value="1"/>
</dbReference>
<keyword evidence="2" id="KW-1185">Reference proteome</keyword>
<dbReference type="NCBIfam" id="TIGR01549">
    <property type="entry name" value="HAD-SF-IA-v1"/>
    <property type="match status" value="1"/>
</dbReference>